<dbReference type="InterPro" id="IPR001789">
    <property type="entry name" value="Sig_transdc_resp-reg_receiver"/>
</dbReference>
<dbReference type="Gene3D" id="3.40.50.2300">
    <property type="match status" value="1"/>
</dbReference>
<dbReference type="PANTHER" id="PTHR37299">
    <property type="entry name" value="TRANSCRIPTIONAL REGULATOR-RELATED"/>
    <property type="match status" value="1"/>
</dbReference>
<dbReference type="Gene3D" id="2.40.50.1020">
    <property type="entry name" value="LytTr DNA-binding domain"/>
    <property type="match status" value="1"/>
</dbReference>
<protein>
    <recommendedName>
        <fullName evidence="1">Stage 0 sporulation protein A homolog</fullName>
    </recommendedName>
</protein>
<accession>A0A9N7JL56</accession>
<dbReference type="Pfam" id="PF00072">
    <property type="entry name" value="Response_reg"/>
    <property type="match status" value="1"/>
</dbReference>
<evidence type="ECO:0000259" key="5">
    <source>
        <dbReference type="PROSITE" id="PS50930"/>
    </source>
</evidence>
<dbReference type="PROSITE" id="PS50930">
    <property type="entry name" value="HTH_LYTTR"/>
    <property type="match status" value="1"/>
</dbReference>
<feature type="modified residue" description="4-aspartylphosphate" evidence="3">
    <location>
        <position position="64"/>
    </location>
</feature>
<name>A0A9N7JL56_CLOSE</name>
<dbReference type="GO" id="GO:0000156">
    <property type="term" value="F:phosphorelay response regulator activity"/>
    <property type="evidence" value="ECO:0007669"/>
    <property type="project" value="InterPro"/>
</dbReference>
<dbReference type="Proteomes" id="UP000280586">
    <property type="component" value="Chromosome"/>
</dbReference>
<evidence type="ECO:0000313" key="7">
    <source>
        <dbReference type="Proteomes" id="UP000280586"/>
    </source>
</evidence>
<evidence type="ECO:0000313" key="6">
    <source>
        <dbReference type="EMBL" id="AYE33757.1"/>
    </source>
</evidence>
<dbReference type="InterPro" id="IPR007492">
    <property type="entry name" value="LytTR_DNA-bd_dom"/>
</dbReference>
<dbReference type="SMART" id="SM00850">
    <property type="entry name" value="LytTR"/>
    <property type="match status" value="1"/>
</dbReference>
<dbReference type="AlphaFoldDB" id="A0A9N7JL56"/>
<dbReference type="SUPFAM" id="SSF52172">
    <property type="entry name" value="CheY-like"/>
    <property type="match status" value="1"/>
</dbReference>
<dbReference type="InterPro" id="IPR011006">
    <property type="entry name" value="CheY-like_superfamily"/>
</dbReference>
<evidence type="ECO:0000256" key="1">
    <source>
        <dbReference type="ARBA" id="ARBA00018672"/>
    </source>
</evidence>
<comment type="function">
    <text evidence="2">May play the central regulatory role in sporulation. It may be an element of the effector pathway responsible for the activation of sporulation genes in response to nutritional stress. Spo0A may act in concert with spo0H (a sigma factor) to control the expression of some genes that are critical to the sporulation process.</text>
</comment>
<dbReference type="SMART" id="SM00448">
    <property type="entry name" value="REC"/>
    <property type="match status" value="1"/>
</dbReference>
<reference evidence="6 7" key="1">
    <citation type="submission" date="2017-09" db="EMBL/GenBank/DDBJ databases">
        <authorList>
            <person name="Thomas P."/>
            <person name="Seyboldt C."/>
        </authorList>
    </citation>
    <scope>NUCLEOTIDE SEQUENCE [LARGE SCALE GENOMIC DNA]</scope>
    <source>
        <strain evidence="6 7">DSM 7534</strain>
    </source>
</reference>
<dbReference type="OrthoDB" id="9802383at2"/>
<keyword evidence="6" id="KW-0238">DNA-binding</keyword>
<dbReference type="InterPro" id="IPR046947">
    <property type="entry name" value="LytR-like"/>
</dbReference>
<evidence type="ECO:0000259" key="4">
    <source>
        <dbReference type="PROSITE" id="PS50110"/>
    </source>
</evidence>
<gene>
    <name evidence="6" type="ORF">CP523_04350</name>
</gene>
<sequence length="242" mass="28177">MGNHMIKIAICDDNRYERKNLISILKKIALSNNIEIDIEEFEKGHVLIDTYIKDLPRYNIIFLDILLGDINGLEVARVIREKDILAKVILLSSSKEYILDGYDVAAMSYLIKPATEEKIEKNLLRAIEESKINSIDSYEANKSGKTIIFDLKDIFYFEARLGKVILHKKDSNFEFYEKINSIDKKLNKKGFERCHRSYIINISKIKEFKNTEVILANEKSIPIGRKYKGNIKEAFMQYLTLR</sequence>
<keyword evidence="3" id="KW-0597">Phosphoprotein</keyword>
<organism evidence="6 7">
    <name type="scientific">Clostridium septicum</name>
    <dbReference type="NCBI Taxonomy" id="1504"/>
    <lineage>
        <taxon>Bacteria</taxon>
        <taxon>Bacillati</taxon>
        <taxon>Bacillota</taxon>
        <taxon>Clostridia</taxon>
        <taxon>Eubacteriales</taxon>
        <taxon>Clostridiaceae</taxon>
        <taxon>Clostridium</taxon>
    </lineage>
</organism>
<evidence type="ECO:0000256" key="2">
    <source>
        <dbReference type="ARBA" id="ARBA00024867"/>
    </source>
</evidence>
<dbReference type="GO" id="GO:0003677">
    <property type="term" value="F:DNA binding"/>
    <property type="evidence" value="ECO:0007669"/>
    <property type="project" value="UniProtKB-KW"/>
</dbReference>
<evidence type="ECO:0000256" key="3">
    <source>
        <dbReference type="PROSITE-ProRule" id="PRU00169"/>
    </source>
</evidence>
<dbReference type="PROSITE" id="PS50110">
    <property type="entry name" value="RESPONSE_REGULATORY"/>
    <property type="match status" value="1"/>
</dbReference>
<dbReference type="KEGG" id="csep:CP523_04350"/>
<feature type="domain" description="Response regulatory" evidence="4">
    <location>
        <begin position="7"/>
        <end position="127"/>
    </location>
</feature>
<feature type="domain" description="HTH LytTR-type" evidence="5">
    <location>
        <begin position="138"/>
        <end position="237"/>
    </location>
</feature>
<dbReference type="PANTHER" id="PTHR37299:SF1">
    <property type="entry name" value="STAGE 0 SPORULATION PROTEIN A HOMOLOG"/>
    <property type="match status" value="1"/>
</dbReference>
<proteinExistence type="predicted"/>
<dbReference type="EMBL" id="CP023671">
    <property type="protein sequence ID" value="AYE33757.1"/>
    <property type="molecule type" value="Genomic_DNA"/>
</dbReference>
<dbReference type="Pfam" id="PF04397">
    <property type="entry name" value="LytTR"/>
    <property type="match status" value="1"/>
</dbReference>